<evidence type="ECO:0000313" key="1">
    <source>
        <dbReference type="EMBL" id="KAF7781818.1"/>
    </source>
</evidence>
<comment type="caution">
    <text evidence="1">The sequence shown here is derived from an EMBL/GenBank/DDBJ whole genome shotgun (WGS) entry which is preliminary data.</text>
</comment>
<dbReference type="Proteomes" id="UP000016480">
    <property type="component" value="Unassembled WGS sequence"/>
</dbReference>
<reference evidence="1 2" key="1">
    <citation type="journal article" date="2012" name="J. Bacteriol.">
        <title>Genome sequence of the cycloprodigiosin-producing bacterial strain Pseudoalteromonas rubra ATCC 29570(T).</title>
        <authorList>
            <person name="Xie B.B."/>
            <person name="Shu Y.L."/>
            <person name="Qin Q.L."/>
            <person name="Rong J.C."/>
            <person name="Zhang X.Y."/>
            <person name="Chen X.L."/>
            <person name="Zhou B.C."/>
            <person name="Zhang Y.Z."/>
        </authorList>
    </citation>
    <scope>NUCLEOTIDE SEQUENCE [LARGE SCALE GENOMIC DNA]</scope>
    <source>
        <strain evidence="1 2">DSM 6842</strain>
    </source>
</reference>
<gene>
    <name evidence="1" type="ORF">PRUB_b1157</name>
</gene>
<accession>A0A8T0C3I5</accession>
<protein>
    <submittedName>
        <fullName evidence="1">Uncharacterized protein</fullName>
    </submittedName>
</protein>
<name>A0A8T0C3I5_9GAMM</name>
<evidence type="ECO:0000313" key="2">
    <source>
        <dbReference type="Proteomes" id="UP000016480"/>
    </source>
</evidence>
<organism evidence="1 2">
    <name type="scientific">Pseudoalteromonas rubra</name>
    <dbReference type="NCBI Taxonomy" id="43658"/>
    <lineage>
        <taxon>Bacteria</taxon>
        <taxon>Pseudomonadati</taxon>
        <taxon>Pseudomonadota</taxon>
        <taxon>Gammaproteobacteria</taxon>
        <taxon>Alteromonadales</taxon>
        <taxon>Pseudoalteromonadaceae</taxon>
        <taxon>Pseudoalteromonas</taxon>
    </lineage>
</organism>
<sequence>MLGQNSHFYSDIASARPPKVLNYTNISIMLLLSHIKVCRAVRLGS</sequence>
<dbReference type="EMBL" id="AHCD03000044">
    <property type="protein sequence ID" value="KAF7781818.1"/>
    <property type="molecule type" value="Genomic_DNA"/>
</dbReference>
<dbReference type="AlphaFoldDB" id="A0A8T0C3I5"/>
<proteinExistence type="predicted"/>